<dbReference type="EMBL" id="JANIEX010001008">
    <property type="protein sequence ID" value="KAJ3561410.1"/>
    <property type="molecule type" value="Genomic_DNA"/>
</dbReference>
<proteinExistence type="predicted"/>
<evidence type="ECO:0000313" key="1">
    <source>
        <dbReference type="EMBL" id="KAJ3561410.1"/>
    </source>
</evidence>
<name>A0AAD5YQ32_9AGAR</name>
<dbReference type="AlphaFoldDB" id="A0AAD5YQ32"/>
<reference evidence="1" key="1">
    <citation type="submission" date="2022-07" db="EMBL/GenBank/DDBJ databases">
        <title>Genome Sequence of Leucocoprinus birnbaumii.</title>
        <authorList>
            <person name="Buettner E."/>
        </authorList>
    </citation>
    <scope>NUCLEOTIDE SEQUENCE</scope>
    <source>
        <strain evidence="1">VT141</strain>
    </source>
</reference>
<protein>
    <submittedName>
        <fullName evidence="1">Uncharacterized protein</fullName>
    </submittedName>
</protein>
<dbReference type="Proteomes" id="UP001213000">
    <property type="component" value="Unassembled WGS sequence"/>
</dbReference>
<organism evidence="1 2">
    <name type="scientific">Leucocoprinus birnbaumii</name>
    <dbReference type="NCBI Taxonomy" id="56174"/>
    <lineage>
        <taxon>Eukaryota</taxon>
        <taxon>Fungi</taxon>
        <taxon>Dikarya</taxon>
        <taxon>Basidiomycota</taxon>
        <taxon>Agaricomycotina</taxon>
        <taxon>Agaricomycetes</taxon>
        <taxon>Agaricomycetidae</taxon>
        <taxon>Agaricales</taxon>
        <taxon>Agaricineae</taxon>
        <taxon>Agaricaceae</taxon>
        <taxon>Leucocoprinus</taxon>
    </lineage>
</organism>
<sequence length="136" mass="15413">MSATQQTSPVDEPVADQTTPAHVASGYFAFANIRGVVCLVQVSTATPASPLTTMDVKIFRHEFINIFRFAETCTLHPTDITILENIDDSLKRYEEDTGTVYLSKEVMSRLRNFTDARFSMTQNRDFDMTHVSQRRT</sequence>
<gene>
    <name evidence="1" type="ORF">NP233_g10208</name>
</gene>
<comment type="caution">
    <text evidence="1">The sequence shown here is derived from an EMBL/GenBank/DDBJ whole genome shotgun (WGS) entry which is preliminary data.</text>
</comment>
<evidence type="ECO:0000313" key="2">
    <source>
        <dbReference type="Proteomes" id="UP001213000"/>
    </source>
</evidence>
<keyword evidence="2" id="KW-1185">Reference proteome</keyword>
<accession>A0AAD5YQ32</accession>